<feature type="domain" description="Rhodanese" evidence="2">
    <location>
        <begin position="21"/>
        <end position="137"/>
    </location>
</feature>
<evidence type="ECO:0000313" key="3">
    <source>
        <dbReference type="EMBL" id="MBK7416083.1"/>
    </source>
</evidence>
<dbReference type="PANTHER" id="PTHR30401">
    <property type="entry name" value="TRNA 2-SELENOURIDINE SYNTHASE"/>
    <property type="match status" value="1"/>
</dbReference>
<dbReference type="NCBIfam" id="NF008750">
    <property type="entry name" value="PRK11784.1-2"/>
    <property type="match status" value="1"/>
</dbReference>
<dbReference type="InterPro" id="IPR017582">
    <property type="entry name" value="SelU"/>
</dbReference>
<dbReference type="InterPro" id="IPR001763">
    <property type="entry name" value="Rhodanese-like_dom"/>
</dbReference>
<protein>
    <submittedName>
        <fullName evidence="3">tRNA 2-selenouridine(34) synthase MnmH</fullName>
    </submittedName>
</protein>
<dbReference type="EMBL" id="JADJMS010000031">
    <property type="protein sequence ID" value="MBK7416083.1"/>
    <property type="molecule type" value="Genomic_DNA"/>
</dbReference>
<gene>
    <name evidence="3" type="primary">mnmH</name>
    <name evidence="3" type="ORF">IPJ38_14170</name>
</gene>
<dbReference type="GO" id="GO:0002098">
    <property type="term" value="P:tRNA wobble uridine modification"/>
    <property type="evidence" value="ECO:0007669"/>
    <property type="project" value="InterPro"/>
</dbReference>
<dbReference type="Gene3D" id="3.40.250.10">
    <property type="entry name" value="Rhodanese-like domain"/>
    <property type="match status" value="1"/>
</dbReference>
<dbReference type="NCBIfam" id="TIGR03167">
    <property type="entry name" value="tRNA_sel_U_synt"/>
    <property type="match status" value="1"/>
</dbReference>
<evidence type="ECO:0000256" key="1">
    <source>
        <dbReference type="ARBA" id="ARBA00023266"/>
    </source>
</evidence>
<comment type="caution">
    <text evidence="3">The sequence shown here is derived from an EMBL/GenBank/DDBJ whole genome shotgun (WGS) entry which is preliminary data.</text>
</comment>
<dbReference type="AlphaFoldDB" id="A0A935K497"/>
<dbReference type="InterPro" id="IPR036873">
    <property type="entry name" value="Rhodanese-like_dom_sf"/>
</dbReference>
<dbReference type="SMART" id="SM00450">
    <property type="entry name" value="RHOD"/>
    <property type="match status" value="1"/>
</dbReference>
<dbReference type="SUPFAM" id="SSF52821">
    <property type="entry name" value="Rhodanese/Cell cycle control phosphatase"/>
    <property type="match status" value="1"/>
</dbReference>
<reference evidence="3 4" key="1">
    <citation type="submission" date="2020-10" db="EMBL/GenBank/DDBJ databases">
        <title>Connecting structure to function with the recovery of over 1000 high-quality activated sludge metagenome-assembled genomes encoding full-length rRNA genes using long-read sequencing.</title>
        <authorList>
            <person name="Singleton C.M."/>
            <person name="Petriglieri F."/>
            <person name="Kristensen J.M."/>
            <person name="Kirkegaard R.H."/>
            <person name="Michaelsen T.Y."/>
            <person name="Andersen M.H."/>
            <person name="Karst S.M."/>
            <person name="Dueholm M.S."/>
            <person name="Nielsen P.H."/>
            <person name="Albertsen M."/>
        </authorList>
    </citation>
    <scope>NUCLEOTIDE SEQUENCE [LARGE SCALE GENOMIC DNA]</scope>
    <source>
        <strain evidence="3">EsbW_18-Q3-R4-48_BATAC.463</strain>
    </source>
</reference>
<sequence>MLNKTRSTNPTIDDLDQFDEIIDVRSPAEFAEDHIPGAINCPVLDNDQRIEVGTLYKQVSAFEAKKIGAAMVSENIGRHLRANFLDRPKNWKPLIYCWRGGNRSGSMTTVFRAIGWQAGQLEGGYKTYRSHVVSTLETLPQQFNFVVVCGATGSAKTRVLQAIGELGEQILDLESLASHKGSVLGIMPGQPQPSQKWFETTLLQALNGFDPTHPVYVEAESRKVGNLHVPEALITRIRSGECLGVEATMPARVAFLLKDYDYFLNTPSLFLNRIDALQGLQSRETLDIWRDLALAGNWAQLVQELLEKHYDPLYQRSQNRNFAGYRPLENFMTDDLSEAGIVALAERLLHSRRAQIA</sequence>
<keyword evidence="1" id="KW-0711">Selenium</keyword>
<accession>A0A935K497</accession>
<dbReference type="Proteomes" id="UP000739411">
    <property type="component" value="Unassembled WGS sequence"/>
</dbReference>
<dbReference type="NCBIfam" id="NF008752">
    <property type="entry name" value="PRK11784.1-4"/>
    <property type="match status" value="1"/>
</dbReference>
<evidence type="ECO:0000259" key="2">
    <source>
        <dbReference type="PROSITE" id="PS50206"/>
    </source>
</evidence>
<dbReference type="GO" id="GO:0043828">
    <property type="term" value="F:tRNA 2-selenouridine synthase activity"/>
    <property type="evidence" value="ECO:0007669"/>
    <property type="project" value="InterPro"/>
</dbReference>
<dbReference type="Pfam" id="PF00581">
    <property type="entry name" value="Rhodanese"/>
    <property type="match status" value="1"/>
</dbReference>
<name>A0A935K497_9RHOO</name>
<dbReference type="InterPro" id="IPR058840">
    <property type="entry name" value="AAA_SelU"/>
</dbReference>
<proteinExistence type="predicted"/>
<evidence type="ECO:0000313" key="4">
    <source>
        <dbReference type="Proteomes" id="UP000739411"/>
    </source>
</evidence>
<dbReference type="Pfam" id="PF26341">
    <property type="entry name" value="AAA_SelU"/>
    <property type="match status" value="1"/>
</dbReference>
<organism evidence="3 4">
    <name type="scientific">Candidatus Dechloromonas phosphorivorans</name>
    <dbReference type="NCBI Taxonomy" id="2899244"/>
    <lineage>
        <taxon>Bacteria</taxon>
        <taxon>Pseudomonadati</taxon>
        <taxon>Pseudomonadota</taxon>
        <taxon>Betaproteobacteria</taxon>
        <taxon>Rhodocyclales</taxon>
        <taxon>Azonexaceae</taxon>
        <taxon>Dechloromonas</taxon>
    </lineage>
</organism>
<dbReference type="PROSITE" id="PS50206">
    <property type="entry name" value="RHODANESE_3"/>
    <property type="match status" value="1"/>
</dbReference>
<dbReference type="PANTHER" id="PTHR30401:SF0">
    <property type="entry name" value="TRNA 2-SELENOURIDINE SYNTHASE"/>
    <property type="match status" value="1"/>
</dbReference>